<dbReference type="PANTHER" id="PTHR23502:SF149">
    <property type="entry name" value="TRANSPORTER, PUTATIVE-RELATED"/>
    <property type="match status" value="1"/>
</dbReference>
<dbReference type="OrthoDB" id="5215911at2759"/>
<reference evidence="8 10" key="2">
    <citation type="submission" date="2023-09" db="EMBL/GenBank/DDBJ databases">
        <title>Complete-Gapless Cercospora beticola genome.</title>
        <authorList>
            <person name="Wyatt N.A."/>
            <person name="Spanner R.E."/>
            <person name="Bolton M.D."/>
        </authorList>
    </citation>
    <scope>NUCLEOTIDE SEQUENCE [LARGE SCALE GENOMIC DNA]</scope>
    <source>
        <strain evidence="8">Cb09-40</strain>
    </source>
</reference>
<dbReference type="Pfam" id="PF07690">
    <property type="entry name" value="MFS_1"/>
    <property type="match status" value="1"/>
</dbReference>
<protein>
    <submittedName>
        <fullName evidence="7">Putative MFS-type transporter</fullName>
    </submittedName>
</protein>
<dbReference type="Gene3D" id="1.20.1250.20">
    <property type="entry name" value="MFS general substrate transporter like domains"/>
    <property type="match status" value="1"/>
</dbReference>
<organism evidence="7 9">
    <name type="scientific">Cercospora beticola</name>
    <name type="common">Sugarbeet leaf spot fungus</name>
    <dbReference type="NCBI Taxonomy" id="122368"/>
    <lineage>
        <taxon>Eukaryota</taxon>
        <taxon>Fungi</taxon>
        <taxon>Dikarya</taxon>
        <taxon>Ascomycota</taxon>
        <taxon>Pezizomycotina</taxon>
        <taxon>Dothideomycetes</taxon>
        <taxon>Dothideomycetidae</taxon>
        <taxon>Mycosphaerellales</taxon>
        <taxon>Mycosphaerellaceae</taxon>
        <taxon>Cercospora</taxon>
    </lineage>
</organism>
<evidence type="ECO:0000256" key="5">
    <source>
        <dbReference type="SAM" id="Phobius"/>
    </source>
</evidence>
<gene>
    <name evidence="7" type="ORF">CB0940_12211</name>
    <name evidence="8" type="ORF">RHO25_013156</name>
</gene>
<dbReference type="PROSITE" id="PS50850">
    <property type="entry name" value="MFS"/>
    <property type="match status" value="1"/>
</dbReference>
<feature type="transmembrane region" description="Helical" evidence="5">
    <location>
        <begin position="445"/>
        <end position="471"/>
    </location>
</feature>
<feature type="transmembrane region" description="Helical" evidence="5">
    <location>
        <begin position="418"/>
        <end position="439"/>
    </location>
</feature>
<feature type="transmembrane region" description="Helical" evidence="5">
    <location>
        <begin position="103"/>
        <end position="124"/>
    </location>
</feature>
<dbReference type="EMBL" id="LKMD01000248">
    <property type="protein sequence ID" value="PIA80067.1"/>
    <property type="molecule type" value="Genomic_DNA"/>
</dbReference>
<evidence type="ECO:0000313" key="8">
    <source>
        <dbReference type="EMBL" id="WPB08490.1"/>
    </source>
</evidence>
<dbReference type="AlphaFoldDB" id="A0A2G5GIF4"/>
<evidence type="ECO:0000256" key="2">
    <source>
        <dbReference type="ARBA" id="ARBA00022692"/>
    </source>
</evidence>
<feature type="transmembrane region" description="Helical" evidence="5">
    <location>
        <begin position="337"/>
        <end position="357"/>
    </location>
</feature>
<feature type="transmembrane region" description="Helical" evidence="5">
    <location>
        <begin position="508"/>
        <end position="535"/>
    </location>
</feature>
<evidence type="ECO:0000313" key="7">
    <source>
        <dbReference type="EMBL" id="PIA80067.1"/>
    </source>
</evidence>
<dbReference type="Proteomes" id="UP000230605">
    <property type="component" value="Unassembled WGS sequence"/>
</dbReference>
<dbReference type="InterPro" id="IPR036259">
    <property type="entry name" value="MFS_trans_sf"/>
</dbReference>
<feature type="transmembrane region" description="Helical" evidence="5">
    <location>
        <begin position="66"/>
        <end position="83"/>
    </location>
</feature>
<dbReference type="InterPro" id="IPR011701">
    <property type="entry name" value="MFS"/>
</dbReference>
<evidence type="ECO:0000256" key="4">
    <source>
        <dbReference type="ARBA" id="ARBA00023136"/>
    </source>
</evidence>
<proteinExistence type="predicted"/>
<evidence type="ECO:0000313" key="9">
    <source>
        <dbReference type="Proteomes" id="UP000230605"/>
    </source>
</evidence>
<comment type="subcellular location">
    <subcellularLocation>
        <location evidence="1">Membrane</location>
        <topology evidence="1">Multi-pass membrane protein</topology>
    </subcellularLocation>
</comment>
<accession>A0A2G5GIF4</accession>
<dbReference type="GO" id="GO:0005886">
    <property type="term" value="C:plasma membrane"/>
    <property type="evidence" value="ECO:0007669"/>
    <property type="project" value="TreeGrafter"/>
</dbReference>
<feature type="domain" description="Major facilitator superfamily (MFS) profile" evidence="6">
    <location>
        <begin position="70"/>
        <end position="540"/>
    </location>
</feature>
<evidence type="ECO:0000256" key="1">
    <source>
        <dbReference type="ARBA" id="ARBA00004141"/>
    </source>
</evidence>
<feature type="transmembrane region" description="Helical" evidence="5">
    <location>
        <begin position="377"/>
        <end position="397"/>
    </location>
</feature>
<dbReference type="InterPro" id="IPR020846">
    <property type="entry name" value="MFS_dom"/>
</dbReference>
<feature type="transmembrane region" description="Helical" evidence="5">
    <location>
        <begin position="193"/>
        <end position="213"/>
    </location>
</feature>
<dbReference type="SUPFAM" id="SSF103473">
    <property type="entry name" value="MFS general substrate transporter"/>
    <property type="match status" value="1"/>
</dbReference>
<keyword evidence="3 5" id="KW-1133">Transmembrane helix</keyword>
<dbReference type="Proteomes" id="UP001302367">
    <property type="component" value="Chromosome 10"/>
</dbReference>
<keyword evidence="10" id="KW-1185">Reference proteome</keyword>
<dbReference type="PANTHER" id="PTHR23502">
    <property type="entry name" value="MAJOR FACILITATOR SUPERFAMILY"/>
    <property type="match status" value="1"/>
</dbReference>
<keyword evidence="2 5" id="KW-0812">Transmembrane</keyword>
<keyword evidence="4 5" id="KW-0472">Membrane</keyword>
<dbReference type="GO" id="GO:0022857">
    <property type="term" value="F:transmembrane transporter activity"/>
    <property type="evidence" value="ECO:0007669"/>
    <property type="project" value="InterPro"/>
</dbReference>
<dbReference type="EMBL" id="CP134193">
    <property type="protein sequence ID" value="WPB08490.1"/>
    <property type="molecule type" value="Genomic_DNA"/>
</dbReference>
<name>A0A2G5GIF4_CERBT</name>
<sequence length="552" mass="60772">MENLSHAEGERARQAAQAATGVEFYPGTELMTDAGSIHLEHTNKQQALVPQPSNDPSDPVNWSRTWKWLTMSSMALSTFNWVFSPLSLAPQVPYYIEAFDTTLPAVINFIGVSILVLGFTNFIWIPIARGLGRRPMALVTTLITTVSCIWRAKATTYNSFLGAAILCGIGASPGETLGPVIITDVMFLHERGFWMGLYQWAFWSGLMIGPIIAGVSADRHGWRSFWWISTAISVFTQVWILFFLPETKRDRRPLAVNDTIAQVDTNSIRAKTDSTIDAKADHISVVKEERSEDTSGPRVQPVGKPNKRQFLPIAGWSVHEPIIGAIILPLKLARFPIVLWGSLQFTFSASCFLMINITQSQALGSPPYNFSPTAVGYTNLALFVGTSISLLTAGPLSDVVSRRATIKNNGVREPEMRLLTLIPFVVCFLVGCIILSVGWEYGWPWEVVVIVGFTLVGVQVAAISGIAVNYVVDCYKPAAGEFLVSATVFKNVWGYGMTKFMNDWVVQIGYLGPLLTITALNFALLLFGAVPLYFFGKKLRKMSSKSSVHDVA</sequence>
<evidence type="ECO:0000313" key="10">
    <source>
        <dbReference type="Proteomes" id="UP001302367"/>
    </source>
</evidence>
<feature type="transmembrane region" description="Helical" evidence="5">
    <location>
        <begin position="478"/>
        <end position="496"/>
    </location>
</feature>
<reference evidence="7 9" key="1">
    <citation type="submission" date="2015-10" db="EMBL/GenBank/DDBJ databases">
        <title>The cercosporin biosynthetic gene cluster was horizontally transferred to several fungal lineages and shown to be expanded in Cercospora beticola based on microsynteny with recipient genomes.</title>
        <authorList>
            <person name="De Jonge R."/>
            <person name="Ebert M.K."/>
            <person name="Suttle J.C."/>
            <person name="Jurick Ii W.M."/>
            <person name="Secor G.A."/>
            <person name="Thomma B.P."/>
            <person name="Van De Peer Y."/>
            <person name="Bolton M.D."/>
        </authorList>
    </citation>
    <scope>NUCLEOTIDE SEQUENCE [LARGE SCALE GENOMIC DNA]</scope>
    <source>
        <strain evidence="7 9">09-40</strain>
    </source>
</reference>
<evidence type="ECO:0000259" key="6">
    <source>
        <dbReference type="PROSITE" id="PS50850"/>
    </source>
</evidence>
<feature type="transmembrane region" description="Helical" evidence="5">
    <location>
        <begin position="225"/>
        <end position="244"/>
    </location>
</feature>
<evidence type="ECO:0000256" key="3">
    <source>
        <dbReference type="ARBA" id="ARBA00022989"/>
    </source>
</evidence>